<keyword evidence="3" id="KW-1185">Reference proteome</keyword>
<keyword evidence="1" id="KW-0732">Signal</keyword>
<name>A0ABT1JNL8_ACTCY</name>
<protein>
    <recommendedName>
        <fullName evidence="4">Lipoprotein</fullName>
    </recommendedName>
</protein>
<dbReference type="PROSITE" id="PS51257">
    <property type="entry name" value="PROKAR_LIPOPROTEIN"/>
    <property type="match status" value="1"/>
</dbReference>
<gene>
    <name evidence="2" type="ORF">G443_004129</name>
</gene>
<feature type="signal peptide" evidence="1">
    <location>
        <begin position="1"/>
        <end position="32"/>
    </location>
</feature>
<dbReference type="EMBL" id="AUBJ02000001">
    <property type="protein sequence ID" value="MCP2333859.1"/>
    <property type="molecule type" value="Genomic_DNA"/>
</dbReference>
<evidence type="ECO:0000313" key="2">
    <source>
        <dbReference type="EMBL" id="MCP2333859.1"/>
    </source>
</evidence>
<accession>A0ABT1JNL8</accession>
<dbReference type="Proteomes" id="UP000791080">
    <property type="component" value="Unassembled WGS sequence"/>
</dbReference>
<evidence type="ECO:0000313" key="3">
    <source>
        <dbReference type="Proteomes" id="UP000791080"/>
    </source>
</evidence>
<comment type="caution">
    <text evidence="2">The sequence shown here is derived from an EMBL/GenBank/DDBJ whole genome shotgun (WGS) entry which is preliminary data.</text>
</comment>
<proteinExistence type="predicted"/>
<evidence type="ECO:0000256" key="1">
    <source>
        <dbReference type="SAM" id="SignalP"/>
    </source>
</evidence>
<evidence type="ECO:0008006" key="4">
    <source>
        <dbReference type="Google" id="ProtNLM"/>
    </source>
</evidence>
<reference evidence="2 3" key="2">
    <citation type="submission" date="2022-06" db="EMBL/GenBank/DDBJ databases">
        <title>Genomic Encyclopedia of Type Strains, Phase I: the one thousand microbial genomes (KMG-I) project.</title>
        <authorList>
            <person name="Kyrpides N."/>
        </authorList>
    </citation>
    <scope>NUCLEOTIDE SEQUENCE [LARGE SCALE GENOMIC DNA]</scope>
    <source>
        <strain evidence="2 3">DSM 43889</strain>
    </source>
</reference>
<feature type="chain" id="PRO_5046939617" description="Lipoprotein" evidence="1">
    <location>
        <begin position="33"/>
        <end position="179"/>
    </location>
</feature>
<organism evidence="2 3">
    <name type="scientific">Actinoalloteichus caeruleus DSM 43889</name>
    <dbReference type="NCBI Taxonomy" id="1120930"/>
    <lineage>
        <taxon>Bacteria</taxon>
        <taxon>Bacillati</taxon>
        <taxon>Actinomycetota</taxon>
        <taxon>Actinomycetes</taxon>
        <taxon>Pseudonocardiales</taxon>
        <taxon>Pseudonocardiaceae</taxon>
        <taxon>Actinoalloteichus</taxon>
        <taxon>Actinoalloteichus cyanogriseus</taxon>
    </lineage>
</organism>
<reference evidence="2 3" key="1">
    <citation type="submission" date="2013-07" db="EMBL/GenBank/DDBJ databases">
        <authorList>
            <consortium name="DOE Joint Genome Institute"/>
            <person name="Reeve W."/>
            <person name="Huntemann M."/>
            <person name="Han J."/>
            <person name="Chen A."/>
            <person name="Kyrpides N."/>
            <person name="Mavromatis K."/>
            <person name="Markowitz V."/>
            <person name="Palaniappan K."/>
            <person name="Ivanova N."/>
            <person name="Schaumberg A."/>
            <person name="Pati A."/>
            <person name="Liolios K."/>
            <person name="Nordberg H.P."/>
            <person name="Cantor M.N."/>
            <person name="Hua S.X."/>
            <person name="Woyke T."/>
        </authorList>
    </citation>
    <scope>NUCLEOTIDE SEQUENCE [LARGE SCALE GENOMIC DNA]</scope>
    <source>
        <strain evidence="2 3">DSM 43889</strain>
    </source>
</reference>
<sequence>MASRRSDVRRGPAVLASAVAALLGAGCGPATAPPAGDWPHFDSLARLRSAADVVVEGRLLATSQRRIDVALASGTERAGGEPAAVISYTVHELEVERVVLGERAVGETVRIGQPSDADSTRMVVGDTYLLFAELSRDDLPLSLISPVQGVYRSVGDGAFEPVHDANPLSFGEEDLAAAG</sequence>